<feature type="region of interest" description="Disordered" evidence="1">
    <location>
        <begin position="24"/>
        <end position="46"/>
    </location>
</feature>
<dbReference type="Pfam" id="PF01872">
    <property type="entry name" value="RibD_C"/>
    <property type="match status" value="1"/>
</dbReference>
<proteinExistence type="predicted"/>
<evidence type="ECO:0000313" key="4">
    <source>
        <dbReference type="Proteomes" id="UP001227101"/>
    </source>
</evidence>
<dbReference type="RefSeq" id="WP_285452337.1">
    <property type="nucleotide sequence ID" value="NZ_CP127173.1"/>
</dbReference>
<dbReference type="InterPro" id="IPR024072">
    <property type="entry name" value="DHFR-like_dom_sf"/>
</dbReference>
<dbReference type="InterPro" id="IPR002734">
    <property type="entry name" value="RibDG_C"/>
</dbReference>
<feature type="compositionally biased region" description="Basic residues" evidence="1">
    <location>
        <begin position="36"/>
        <end position="46"/>
    </location>
</feature>
<dbReference type="Gene3D" id="3.40.430.10">
    <property type="entry name" value="Dihydrofolate Reductase, subunit A"/>
    <property type="match status" value="1"/>
</dbReference>
<evidence type="ECO:0000259" key="2">
    <source>
        <dbReference type="Pfam" id="PF01872"/>
    </source>
</evidence>
<name>A0ABY8XIH9_9PSEU</name>
<dbReference type="SUPFAM" id="SSF53597">
    <property type="entry name" value="Dihydrofolate reductase-like"/>
    <property type="match status" value="1"/>
</dbReference>
<evidence type="ECO:0000313" key="3">
    <source>
        <dbReference type="EMBL" id="WIV55414.1"/>
    </source>
</evidence>
<evidence type="ECO:0000256" key="1">
    <source>
        <dbReference type="SAM" id="MobiDB-lite"/>
    </source>
</evidence>
<protein>
    <submittedName>
        <fullName evidence="3">Dihydrofolate reductase family protein</fullName>
    </submittedName>
</protein>
<gene>
    <name evidence="3" type="ORF">QP939_42450</name>
</gene>
<keyword evidence="4" id="KW-1185">Reference proteome</keyword>
<dbReference type="InterPro" id="IPR050765">
    <property type="entry name" value="Riboflavin_Biosynth_HTPR"/>
</dbReference>
<organism evidence="3 4">
    <name type="scientific">Amycolatopsis nalaikhensis</name>
    <dbReference type="NCBI Taxonomy" id="715472"/>
    <lineage>
        <taxon>Bacteria</taxon>
        <taxon>Bacillati</taxon>
        <taxon>Actinomycetota</taxon>
        <taxon>Actinomycetes</taxon>
        <taxon>Pseudonocardiales</taxon>
        <taxon>Pseudonocardiaceae</taxon>
        <taxon>Amycolatopsis</taxon>
    </lineage>
</organism>
<dbReference type="PANTHER" id="PTHR38011">
    <property type="entry name" value="DIHYDROFOLATE REDUCTASE FAMILY PROTEIN (AFU_ORTHOLOGUE AFUA_8G06820)"/>
    <property type="match status" value="1"/>
</dbReference>
<dbReference type="Proteomes" id="UP001227101">
    <property type="component" value="Chromosome"/>
</dbReference>
<feature type="domain" description="Bacterial bifunctional deaminase-reductase C-terminal" evidence="2">
    <location>
        <begin position="52"/>
        <end position="214"/>
    </location>
</feature>
<reference evidence="3 4" key="1">
    <citation type="submission" date="2023-06" db="EMBL/GenBank/DDBJ databases">
        <authorList>
            <person name="Oyuntsetseg B."/>
            <person name="Kim S.B."/>
        </authorList>
    </citation>
    <scope>NUCLEOTIDE SEQUENCE [LARGE SCALE GENOMIC DNA]</scope>
    <source>
        <strain evidence="3 4">2-2</strain>
    </source>
</reference>
<dbReference type="PANTHER" id="PTHR38011:SF12">
    <property type="entry name" value="BIFUNCTIONAL DEAMINASE-REDUCTASE DOMAIN PROTEIN"/>
    <property type="match status" value="1"/>
</dbReference>
<accession>A0ABY8XIH9</accession>
<sequence length="237" mass="25380">MGLPAGEFVVAGLDVALQCLHADCPADPVESGPPRSTRRRTPRRKGTTMALVISDMSISLDGYVTGPNDSKDNPFGDGAGTLHDWLFDEATDADRALLHSAVDRTGAVVMGRWSFDKCVDMWGESGPVDGLPNYVVTHREPDRTYPDVYRFVTTGVADAIEQAKEAAGDKVVGLHGATVLQQALPLGLVDEIHVHVVPLLVGGGTRLFGDLTSAISLDRTDVLVTPAATHLRFRVVR</sequence>
<dbReference type="EMBL" id="CP127173">
    <property type="protein sequence ID" value="WIV55414.1"/>
    <property type="molecule type" value="Genomic_DNA"/>
</dbReference>